<proteinExistence type="predicted"/>
<dbReference type="EMBL" id="BARW01007933">
    <property type="protein sequence ID" value="GAI78207.1"/>
    <property type="molecule type" value="Genomic_DNA"/>
</dbReference>
<dbReference type="InterPro" id="IPR011010">
    <property type="entry name" value="DNA_brk_join_enz"/>
</dbReference>
<evidence type="ECO:0000259" key="2">
    <source>
        <dbReference type="Pfam" id="PF00589"/>
    </source>
</evidence>
<dbReference type="SUPFAM" id="SSF56349">
    <property type="entry name" value="DNA breaking-rejoining enzymes"/>
    <property type="match status" value="1"/>
</dbReference>
<dbReference type="GO" id="GO:0003677">
    <property type="term" value="F:DNA binding"/>
    <property type="evidence" value="ECO:0007669"/>
    <property type="project" value="InterPro"/>
</dbReference>
<comment type="caution">
    <text evidence="3">The sequence shown here is derived from an EMBL/GenBank/DDBJ whole genome shotgun (WGS) entry which is preliminary data.</text>
</comment>
<protein>
    <recommendedName>
        <fullName evidence="2">Tyr recombinase domain-containing protein</fullName>
    </recommendedName>
</protein>
<accession>X1RBR7</accession>
<sequence>NYIKICNIGSGALFKSLGNRKSKRLSERTLKRDFEGLFRELKINKTIHGFRHYYITNLLQNFEVSIVRKFSRHKSLDMLIVYDDELDLSEKKEKVFDCFSGLSVT</sequence>
<dbReference type="Pfam" id="PF00589">
    <property type="entry name" value="Phage_integrase"/>
    <property type="match status" value="1"/>
</dbReference>
<feature type="domain" description="Tyr recombinase" evidence="2">
    <location>
        <begin position="10"/>
        <end position="84"/>
    </location>
</feature>
<feature type="non-terminal residue" evidence="3">
    <location>
        <position position="1"/>
    </location>
</feature>
<organism evidence="3">
    <name type="scientific">marine sediment metagenome</name>
    <dbReference type="NCBI Taxonomy" id="412755"/>
    <lineage>
        <taxon>unclassified sequences</taxon>
        <taxon>metagenomes</taxon>
        <taxon>ecological metagenomes</taxon>
    </lineage>
</organism>
<dbReference type="CDD" id="cd00397">
    <property type="entry name" value="DNA_BRE_C"/>
    <property type="match status" value="1"/>
</dbReference>
<dbReference type="GO" id="GO:0006310">
    <property type="term" value="P:DNA recombination"/>
    <property type="evidence" value="ECO:0007669"/>
    <property type="project" value="UniProtKB-KW"/>
</dbReference>
<dbReference type="InterPro" id="IPR013762">
    <property type="entry name" value="Integrase-like_cat_sf"/>
</dbReference>
<dbReference type="AlphaFoldDB" id="X1RBR7"/>
<dbReference type="InterPro" id="IPR002104">
    <property type="entry name" value="Integrase_catalytic"/>
</dbReference>
<reference evidence="3" key="1">
    <citation type="journal article" date="2014" name="Front. Microbiol.">
        <title>High frequency of phylogenetically diverse reductive dehalogenase-homologous genes in deep subseafloor sedimentary metagenomes.</title>
        <authorList>
            <person name="Kawai M."/>
            <person name="Futagami T."/>
            <person name="Toyoda A."/>
            <person name="Takaki Y."/>
            <person name="Nishi S."/>
            <person name="Hori S."/>
            <person name="Arai W."/>
            <person name="Tsubouchi T."/>
            <person name="Morono Y."/>
            <person name="Uchiyama I."/>
            <person name="Ito T."/>
            <person name="Fujiyama A."/>
            <person name="Inagaki F."/>
            <person name="Takami H."/>
        </authorList>
    </citation>
    <scope>NUCLEOTIDE SEQUENCE</scope>
    <source>
        <strain evidence="3">Expedition CK06-06</strain>
    </source>
</reference>
<evidence type="ECO:0000313" key="3">
    <source>
        <dbReference type="EMBL" id="GAI78207.1"/>
    </source>
</evidence>
<evidence type="ECO:0000256" key="1">
    <source>
        <dbReference type="ARBA" id="ARBA00023172"/>
    </source>
</evidence>
<keyword evidence="1" id="KW-0233">DNA recombination</keyword>
<dbReference type="GO" id="GO:0015074">
    <property type="term" value="P:DNA integration"/>
    <property type="evidence" value="ECO:0007669"/>
    <property type="project" value="InterPro"/>
</dbReference>
<gene>
    <name evidence="3" type="ORF">S12H4_16410</name>
</gene>
<name>X1RBR7_9ZZZZ</name>
<dbReference type="Gene3D" id="1.10.443.10">
    <property type="entry name" value="Intergrase catalytic core"/>
    <property type="match status" value="1"/>
</dbReference>